<dbReference type="AlphaFoldDB" id="A0A914QZR9"/>
<protein>
    <submittedName>
        <fullName evidence="3">HAT C-terminal dimerisation domain-containing protein</fullName>
    </submittedName>
</protein>
<name>A0A914QZR9_9BILA</name>
<evidence type="ECO:0000313" key="2">
    <source>
        <dbReference type="Proteomes" id="UP000887578"/>
    </source>
</evidence>
<dbReference type="Proteomes" id="UP000887578">
    <property type="component" value="Unplaced"/>
</dbReference>
<evidence type="ECO:0000259" key="1">
    <source>
        <dbReference type="Pfam" id="PF05699"/>
    </source>
</evidence>
<feature type="domain" description="HAT C-terminal dimerisation" evidence="1">
    <location>
        <begin position="45"/>
        <end position="125"/>
    </location>
</feature>
<dbReference type="Pfam" id="PF05699">
    <property type="entry name" value="Dimer_Tnp_hAT"/>
    <property type="match status" value="1"/>
</dbReference>
<dbReference type="GO" id="GO:0046983">
    <property type="term" value="F:protein dimerization activity"/>
    <property type="evidence" value="ECO:0007669"/>
    <property type="project" value="InterPro"/>
</dbReference>
<sequence>MSSPSEEVISVAAVASSFLDVLDDSNEFTPESEELRTRKEKIASELNLYFQAPTIPRDASPAAYWKLHETIFPHLTALFKKYGTAPATNAEVERLFSLAGNIVTDLRKRLGVERLEKLLFLNANLPLLKI</sequence>
<reference evidence="3" key="1">
    <citation type="submission" date="2022-11" db="UniProtKB">
        <authorList>
            <consortium name="WormBaseParasite"/>
        </authorList>
    </citation>
    <scope>IDENTIFICATION</scope>
</reference>
<keyword evidence="2" id="KW-1185">Reference proteome</keyword>
<accession>A0A914QZR9</accession>
<evidence type="ECO:0000313" key="3">
    <source>
        <dbReference type="WBParaSite" id="PDA_v2.g9871.t1"/>
    </source>
</evidence>
<dbReference type="InterPro" id="IPR012337">
    <property type="entry name" value="RNaseH-like_sf"/>
</dbReference>
<dbReference type="InterPro" id="IPR008906">
    <property type="entry name" value="HATC_C_dom"/>
</dbReference>
<organism evidence="2 3">
    <name type="scientific">Panagrolaimus davidi</name>
    <dbReference type="NCBI Taxonomy" id="227884"/>
    <lineage>
        <taxon>Eukaryota</taxon>
        <taxon>Metazoa</taxon>
        <taxon>Ecdysozoa</taxon>
        <taxon>Nematoda</taxon>
        <taxon>Chromadorea</taxon>
        <taxon>Rhabditida</taxon>
        <taxon>Tylenchina</taxon>
        <taxon>Panagrolaimomorpha</taxon>
        <taxon>Panagrolaimoidea</taxon>
        <taxon>Panagrolaimidae</taxon>
        <taxon>Panagrolaimus</taxon>
    </lineage>
</organism>
<proteinExistence type="predicted"/>
<dbReference type="PANTHER" id="PTHR47611">
    <property type="entry name" value="HAT DIMERISATION DOMAIN, C-TERMINAL"/>
    <property type="match status" value="1"/>
</dbReference>
<dbReference type="WBParaSite" id="PDA_v2.g9871.t1">
    <property type="protein sequence ID" value="PDA_v2.g9871.t1"/>
    <property type="gene ID" value="PDA_v2.g9871"/>
</dbReference>
<dbReference type="PANTHER" id="PTHR47611:SF3">
    <property type="entry name" value="HAT C-TERMINAL DIMERISATION DOMAIN-CONTAINING PROTEIN"/>
    <property type="match status" value="1"/>
</dbReference>
<dbReference type="SUPFAM" id="SSF53098">
    <property type="entry name" value="Ribonuclease H-like"/>
    <property type="match status" value="1"/>
</dbReference>